<comment type="subcellular location">
    <subcellularLocation>
        <location evidence="1">Membrane</location>
        <topology evidence="1">Multi-pass membrane protein</topology>
    </subcellularLocation>
</comment>
<dbReference type="STRING" id="1182545.A0A072PIH8"/>
<evidence type="ECO:0000256" key="8">
    <source>
        <dbReference type="SAM" id="Phobius"/>
    </source>
</evidence>
<dbReference type="PANTHER" id="PTHR20855">
    <property type="entry name" value="ADIPOR/PROGESTIN RECEPTOR-RELATED"/>
    <property type="match status" value="1"/>
</dbReference>
<keyword evidence="3 8" id="KW-0812">Transmembrane</keyword>
<dbReference type="AlphaFoldDB" id="A0A072PIH8"/>
<evidence type="ECO:0000256" key="5">
    <source>
        <dbReference type="ARBA" id="ARBA00023136"/>
    </source>
</evidence>
<feature type="transmembrane region" description="Helical" evidence="8">
    <location>
        <begin position="214"/>
        <end position="236"/>
    </location>
</feature>
<evidence type="ECO:0000256" key="3">
    <source>
        <dbReference type="ARBA" id="ARBA00022692"/>
    </source>
</evidence>
<keyword evidence="4 8" id="KW-1133">Transmembrane helix</keyword>
<feature type="region of interest" description="Disordered" evidence="7">
    <location>
        <begin position="9"/>
        <end position="33"/>
    </location>
</feature>
<protein>
    <submittedName>
        <fullName evidence="9">Uncharacterized protein</fullName>
    </submittedName>
</protein>
<evidence type="ECO:0000256" key="4">
    <source>
        <dbReference type="ARBA" id="ARBA00022989"/>
    </source>
</evidence>
<dbReference type="VEuPathDB" id="FungiDB:A1O9_03972"/>
<dbReference type="GO" id="GO:0046872">
    <property type="term" value="F:metal ion binding"/>
    <property type="evidence" value="ECO:0007669"/>
    <property type="project" value="UniProtKB-KW"/>
</dbReference>
<dbReference type="EMBL" id="AMGV01000003">
    <property type="protein sequence ID" value="KEF59128.1"/>
    <property type="molecule type" value="Genomic_DNA"/>
</dbReference>
<dbReference type="GeneID" id="25278905"/>
<keyword evidence="6" id="KW-0862">Zinc</keyword>
<dbReference type="PANTHER" id="PTHR20855:SF52">
    <property type="entry name" value="ADIPONECTIN RECEPTOR PROTEIN"/>
    <property type="match status" value="1"/>
</dbReference>
<dbReference type="Pfam" id="PF03006">
    <property type="entry name" value="HlyIII"/>
    <property type="match status" value="1"/>
</dbReference>
<feature type="binding site" evidence="6">
    <location>
        <position position="138"/>
    </location>
    <ligand>
        <name>Zn(2+)</name>
        <dbReference type="ChEBI" id="CHEBI:29105"/>
    </ligand>
</feature>
<organism evidence="9 10">
    <name type="scientific">Exophiala aquamarina CBS 119918</name>
    <dbReference type="NCBI Taxonomy" id="1182545"/>
    <lineage>
        <taxon>Eukaryota</taxon>
        <taxon>Fungi</taxon>
        <taxon>Dikarya</taxon>
        <taxon>Ascomycota</taxon>
        <taxon>Pezizomycotina</taxon>
        <taxon>Eurotiomycetes</taxon>
        <taxon>Chaetothyriomycetidae</taxon>
        <taxon>Chaetothyriales</taxon>
        <taxon>Herpotrichiellaceae</taxon>
        <taxon>Exophiala</taxon>
    </lineage>
</organism>
<dbReference type="OrthoDB" id="529367at2759"/>
<evidence type="ECO:0000256" key="7">
    <source>
        <dbReference type="SAM" id="MobiDB-lite"/>
    </source>
</evidence>
<gene>
    <name evidence="9" type="ORF">A1O9_03972</name>
</gene>
<sequence>MSFIVAYRRPKAKLERPRSNSSPAQSDSPGPLSRAKNVMLLTYDDLPDWYRDNKFTRSGYRPASNSWHTCAQSLGHLHNETVNIYTHLIPAICLLFGQVAVYNTIAYAYPESSILDRVVFGCNLGAATITMTLSALYHTLMNHSSLSNLMLRIDYVGILTLILGSFFSGIYVGFYCEPILQYTYWTMIISLSITTSTLVLHPRLQGLKYRVLRTWAFIATALSGFAPIIHGIFLYGWKQMWIRSGMPYYFLEGIVYGMGAFFFVTRIPESIWPGKFDIWFASHQIFHVFVVLASSVHLYGVWVAYSWNYEHQRTCTTKI</sequence>
<keyword evidence="10" id="KW-1185">Reference proteome</keyword>
<dbReference type="GO" id="GO:0006882">
    <property type="term" value="P:intracellular zinc ion homeostasis"/>
    <property type="evidence" value="ECO:0007669"/>
    <property type="project" value="TreeGrafter"/>
</dbReference>
<dbReference type="RefSeq" id="XP_013261718.1">
    <property type="nucleotide sequence ID" value="XM_013406264.1"/>
</dbReference>
<feature type="transmembrane region" description="Helical" evidence="8">
    <location>
        <begin position="285"/>
        <end position="305"/>
    </location>
</feature>
<feature type="binding site" evidence="6">
    <location>
        <position position="283"/>
    </location>
    <ligand>
        <name>Zn(2+)</name>
        <dbReference type="ChEBI" id="CHEBI:29105"/>
    </ligand>
</feature>
<name>A0A072PIH8_9EURO</name>
<evidence type="ECO:0000256" key="2">
    <source>
        <dbReference type="ARBA" id="ARBA00007018"/>
    </source>
</evidence>
<feature type="transmembrane region" description="Helical" evidence="8">
    <location>
        <begin position="248"/>
        <end position="265"/>
    </location>
</feature>
<evidence type="ECO:0000313" key="10">
    <source>
        <dbReference type="Proteomes" id="UP000027920"/>
    </source>
</evidence>
<feature type="compositionally biased region" description="Polar residues" evidence="7">
    <location>
        <begin position="19"/>
        <end position="28"/>
    </location>
</feature>
<dbReference type="HOGENOM" id="CLU_023075_2_0_1"/>
<comment type="caution">
    <text evidence="9">The sequence shown here is derived from an EMBL/GenBank/DDBJ whole genome shotgun (WGS) entry which is preliminary data.</text>
</comment>
<feature type="transmembrane region" description="Helical" evidence="8">
    <location>
        <begin position="182"/>
        <end position="202"/>
    </location>
</feature>
<proteinExistence type="inferred from homology"/>
<feature type="binding site" evidence="6">
    <location>
        <position position="287"/>
    </location>
    <ligand>
        <name>Zn(2+)</name>
        <dbReference type="ChEBI" id="CHEBI:29105"/>
    </ligand>
</feature>
<feature type="transmembrane region" description="Helical" evidence="8">
    <location>
        <begin position="155"/>
        <end position="175"/>
    </location>
</feature>
<evidence type="ECO:0000256" key="6">
    <source>
        <dbReference type="PIRSR" id="PIRSR604254-1"/>
    </source>
</evidence>
<evidence type="ECO:0000313" key="9">
    <source>
        <dbReference type="EMBL" id="KEF59128.1"/>
    </source>
</evidence>
<keyword evidence="6" id="KW-0479">Metal-binding</keyword>
<dbReference type="GO" id="GO:0016020">
    <property type="term" value="C:membrane"/>
    <property type="evidence" value="ECO:0007669"/>
    <property type="project" value="UniProtKB-SubCell"/>
</dbReference>
<feature type="transmembrane region" description="Helical" evidence="8">
    <location>
        <begin position="84"/>
        <end position="106"/>
    </location>
</feature>
<evidence type="ECO:0000256" key="1">
    <source>
        <dbReference type="ARBA" id="ARBA00004141"/>
    </source>
</evidence>
<keyword evidence="5 8" id="KW-0472">Membrane</keyword>
<reference evidence="9 10" key="1">
    <citation type="submission" date="2013-03" db="EMBL/GenBank/DDBJ databases">
        <title>The Genome Sequence of Exophiala aquamarina CBS 119918.</title>
        <authorList>
            <consortium name="The Broad Institute Genomics Platform"/>
            <person name="Cuomo C."/>
            <person name="de Hoog S."/>
            <person name="Gorbushina A."/>
            <person name="Walker B."/>
            <person name="Young S.K."/>
            <person name="Zeng Q."/>
            <person name="Gargeya S."/>
            <person name="Fitzgerald M."/>
            <person name="Haas B."/>
            <person name="Abouelleil A."/>
            <person name="Allen A.W."/>
            <person name="Alvarado L."/>
            <person name="Arachchi H.M."/>
            <person name="Berlin A.M."/>
            <person name="Chapman S.B."/>
            <person name="Gainer-Dewar J."/>
            <person name="Goldberg J."/>
            <person name="Griggs A."/>
            <person name="Gujja S."/>
            <person name="Hansen M."/>
            <person name="Howarth C."/>
            <person name="Imamovic A."/>
            <person name="Ireland A."/>
            <person name="Larimer J."/>
            <person name="McCowan C."/>
            <person name="Murphy C."/>
            <person name="Pearson M."/>
            <person name="Poon T.W."/>
            <person name="Priest M."/>
            <person name="Roberts A."/>
            <person name="Saif S."/>
            <person name="Shea T."/>
            <person name="Sisk P."/>
            <person name="Sykes S."/>
            <person name="Wortman J."/>
            <person name="Nusbaum C."/>
            <person name="Birren B."/>
        </authorList>
    </citation>
    <scope>NUCLEOTIDE SEQUENCE [LARGE SCALE GENOMIC DNA]</scope>
    <source>
        <strain evidence="9 10">CBS 119918</strain>
    </source>
</reference>
<dbReference type="Proteomes" id="UP000027920">
    <property type="component" value="Unassembled WGS sequence"/>
</dbReference>
<comment type="similarity">
    <text evidence="2">Belongs to the ADIPOR family.</text>
</comment>
<feature type="transmembrane region" description="Helical" evidence="8">
    <location>
        <begin position="118"/>
        <end position="140"/>
    </location>
</feature>
<dbReference type="InterPro" id="IPR004254">
    <property type="entry name" value="AdipoR/HlyIII-related"/>
</dbReference>
<accession>A0A072PIH8</accession>
<dbReference type="GO" id="GO:0038023">
    <property type="term" value="F:signaling receptor activity"/>
    <property type="evidence" value="ECO:0007669"/>
    <property type="project" value="TreeGrafter"/>
</dbReference>